<evidence type="ECO:0000313" key="2">
    <source>
        <dbReference type="EMBL" id="RDI76117.1"/>
    </source>
</evidence>
<dbReference type="AlphaFoldDB" id="A0A7M2Z199"/>
<dbReference type="RefSeq" id="WP_114794965.1">
    <property type="nucleotide sequence ID" value="NZ_QQZY01000001.1"/>
</dbReference>
<evidence type="ECO:0000313" key="3">
    <source>
        <dbReference type="Proteomes" id="UP000254134"/>
    </source>
</evidence>
<protein>
    <submittedName>
        <fullName evidence="2">Uncharacterized protein</fullName>
    </submittedName>
</protein>
<comment type="caution">
    <text evidence="2">The sequence shown here is derived from an EMBL/GenBank/DDBJ whole genome shotgun (WGS) entry which is preliminary data.</text>
</comment>
<reference evidence="2 3" key="1">
    <citation type="submission" date="2018-07" db="EMBL/GenBank/DDBJ databases">
        <title>High-quality-draft genome sequence of Gaiella occulta.</title>
        <authorList>
            <person name="Severino R."/>
            <person name="Froufe H.J.C."/>
            <person name="Rainey F.A."/>
            <person name="Barroso C."/>
            <person name="Albuquerque L."/>
            <person name="Lobo-Da-Cunha A."/>
            <person name="Da Costa M.S."/>
            <person name="Egas C."/>
        </authorList>
    </citation>
    <scope>NUCLEOTIDE SEQUENCE [LARGE SCALE GENOMIC DNA]</scope>
    <source>
        <strain evidence="2 3">F2-233</strain>
    </source>
</reference>
<reference evidence="3" key="2">
    <citation type="journal article" date="2019" name="MicrobiologyOpen">
        <title>High-quality draft genome sequence of Gaiella occulta isolated from a 150 meter deep mineral water borehole and comparison with the genome sequences of other deep-branching lineages of the phylum Actinobacteria.</title>
        <authorList>
            <person name="Severino R."/>
            <person name="Froufe H.J.C."/>
            <person name="Barroso C."/>
            <person name="Albuquerque L."/>
            <person name="Lobo-da-Cunha A."/>
            <person name="da Costa M.S."/>
            <person name="Egas C."/>
        </authorList>
    </citation>
    <scope>NUCLEOTIDE SEQUENCE [LARGE SCALE GENOMIC DNA]</scope>
    <source>
        <strain evidence="3">F2-233</strain>
    </source>
</reference>
<dbReference type="EMBL" id="QQZY01000001">
    <property type="protein sequence ID" value="RDI76117.1"/>
    <property type="molecule type" value="Genomic_DNA"/>
</dbReference>
<keyword evidence="1" id="KW-1133">Transmembrane helix</keyword>
<organism evidence="2 3">
    <name type="scientific">Gaiella occulta</name>
    <dbReference type="NCBI Taxonomy" id="1002870"/>
    <lineage>
        <taxon>Bacteria</taxon>
        <taxon>Bacillati</taxon>
        <taxon>Actinomycetota</taxon>
        <taxon>Thermoleophilia</taxon>
        <taxon>Gaiellales</taxon>
        <taxon>Gaiellaceae</taxon>
        <taxon>Gaiella</taxon>
    </lineage>
</organism>
<keyword evidence="3" id="KW-1185">Reference proteome</keyword>
<proteinExistence type="predicted"/>
<accession>A0A7M2Z199</accession>
<evidence type="ECO:0000256" key="1">
    <source>
        <dbReference type="SAM" id="Phobius"/>
    </source>
</evidence>
<feature type="transmembrane region" description="Helical" evidence="1">
    <location>
        <begin position="37"/>
        <end position="57"/>
    </location>
</feature>
<keyword evidence="1" id="KW-0812">Transmembrane</keyword>
<gene>
    <name evidence="2" type="ORF">Gocc_0536</name>
</gene>
<keyword evidence="1" id="KW-0472">Membrane</keyword>
<name>A0A7M2Z199_9ACTN</name>
<sequence>MLVFLLLGYAPWVLVLTLAVALYLTVIELRELRPHYVWWFWWLLLVLMTHFVGYLLLRGYVVVRRRQARG</sequence>
<dbReference type="Proteomes" id="UP000254134">
    <property type="component" value="Unassembled WGS sequence"/>
</dbReference>